<evidence type="ECO:0000313" key="9">
    <source>
        <dbReference type="EMBL" id="WGK86858.1"/>
    </source>
</evidence>
<comment type="similarity">
    <text evidence="3">Belongs to the CheD family.</text>
</comment>
<dbReference type="SUPFAM" id="SSF64438">
    <property type="entry name" value="CNF1/YfiH-like putative cysteine hydrolases"/>
    <property type="match status" value="1"/>
</dbReference>
<dbReference type="EC" id="3.5.1.44" evidence="3"/>
<dbReference type="HAMAP" id="MF_01440">
    <property type="entry name" value="CheD"/>
    <property type="match status" value="1"/>
</dbReference>
<organism evidence="5 10">
    <name type="scientific">Vibrio aestuarianus</name>
    <dbReference type="NCBI Taxonomy" id="28171"/>
    <lineage>
        <taxon>Bacteria</taxon>
        <taxon>Pseudomonadati</taxon>
        <taxon>Pseudomonadota</taxon>
        <taxon>Gammaproteobacteria</taxon>
        <taxon>Vibrionales</taxon>
        <taxon>Vibrionaceae</taxon>
        <taxon>Vibrio</taxon>
    </lineage>
</organism>
<dbReference type="EMBL" id="CP118712">
    <property type="protein sequence ID" value="WGK86858.1"/>
    <property type="molecule type" value="Genomic_DNA"/>
</dbReference>
<dbReference type="InterPro" id="IPR011324">
    <property type="entry name" value="Cytotoxic_necrot_fac-like_cat"/>
</dbReference>
<dbReference type="Pfam" id="PF03975">
    <property type="entry name" value="CheD"/>
    <property type="match status" value="1"/>
</dbReference>
<dbReference type="CDD" id="cd16352">
    <property type="entry name" value="CheD"/>
    <property type="match status" value="1"/>
</dbReference>
<dbReference type="GO" id="GO:0050568">
    <property type="term" value="F:protein-glutamine glutaminase activity"/>
    <property type="evidence" value="ECO:0007669"/>
    <property type="project" value="UniProtKB-UniRule"/>
</dbReference>
<dbReference type="InterPro" id="IPR005659">
    <property type="entry name" value="Chemorcpt_Glu_NH3ase_CheD"/>
</dbReference>
<dbReference type="Proteomes" id="UP001140973">
    <property type="component" value="Unassembled WGS sequence"/>
</dbReference>
<evidence type="ECO:0000313" key="6">
    <source>
        <dbReference type="EMBL" id="MDE1346965.1"/>
    </source>
</evidence>
<dbReference type="Gene3D" id="3.30.1330.200">
    <property type="match status" value="1"/>
</dbReference>
<evidence type="ECO:0000313" key="12">
    <source>
        <dbReference type="Proteomes" id="UP001241226"/>
    </source>
</evidence>
<dbReference type="EMBL" id="CP118710">
    <property type="protein sequence ID" value="WGK83509.1"/>
    <property type="molecule type" value="Genomic_DNA"/>
</dbReference>
<evidence type="ECO:0000313" key="8">
    <source>
        <dbReference type="EMBL" id="WGK83509.1"/>
    </source>
</evidence>
<evidence type="ECO:0000256" key="2">
    <source>
        <dbReference type="ARBA" id="ARBA00022801"/>
    </source>
</evidence>
<dbReference type="EMBL" id="JAKNBA010000019">
    <property type="protein sequence ID" value="MDE1242854.1"/>
    <property type="molecule type" value="Genomic_DNA"/>
</dbReference>
<dbReference type="RefSeq" id="WP_053308949.1">
    <property type="nucleotide sequence ID" value="NZ_CALYLA010000025.1"/>
</dbReference>
<comment type="catalytic activity">
    <reaction evidence="3">
        <text>L-glutaminyl-[protein] + H2O = L-glutamyl-[protein] + NH4(+)</text>
        <dbReference type="Rhea" id="RHEA:16441"/>
        <dbReference type="Rhea" id="RHEA-COMP:10207"/>
        <dbReference type="Rhea" id="RHEA-COMP:10208"/>
        <dbReference type="ChEBI" id="CHEBI:15377"/>
        <dbReference type="ChEBI" id="CHEBI:28938"/>
        <dbReference type="ChEBI" id="CHEBI:29973"/>
        <dbReference type="ChEBI" id="CHEBI:30011"/>
        <dbReference type="EC" id="3.5.1.44"/>
    </reaction>
</comment>
<evidence type="ECO:0000256" key="3">
    <source>
        <dbReference type="HAMAP-Rule" id="MF_01440"/>
    </source>
</evidence>
<evidence type="ECO:0000313" key="11">
    <source>
        <dbReference type="Proteomes" id="UP001152658"/>
    </source>
</evidence>
<dbReference type="Proteomes" id="UP001241226">
    <property type="component" value="Chromosome 2"/>
</dbReference>
<reference evidence="4" key="2">
    <citation type="submission" date="2022-06" db="EMBL/GenBank/DDBJ databases">
        <authorList>
            <person name="Goudenege D."/>
            <person name="Le Roux F."/>
        </authorList>
    </citation>
    <scope>NUCLEOTIDE SEQUENCE</scope>
    <source>
        <strain evidence="4">12-063</strain>
    </source>
</reference>
<dbReference type="Proteomes" id="UP001239257">
    <property type="component" value="Chromosome 2"/>
</dbReference>
<dbReference type="AlphaFoldDB" id="A0A9X4F1Y7"/>
<name>A0A9X4F1Y7_9VIBR</name>
<dbReference type="PANTHER" id="PTHR35147:SF2">
    <property type="entry name" value="CHEMORECEPTOR GLUTAMINE DEAMIDASE CHED-RELATED"/>
    <property type="match status" value="1"/>
</dbReference>
<proteinExistence type="inferred from homology"/>
<dbReference type="Proteomes" id="UP001152658">
    <property type="component" value="Unassembled WGS sequence"/>
</dbReference>
<dbReference type="GO" id="GO:0006935">
    <property type="term" value="P:chemotaxis"/>
    <property type="evidence" value="ECO:0007669"/>
    <property type="project" value="UniProtKB-UniRule"/>
</dbReference>
<keyword evidence="2 3" id="KW-0378">Hydrolase</keyword>
<dbReference type="Proteomes" id="UP001140979">
    <property type="component" value="Unassembled WGS sequence"/>
</dbReference>
<comment type="function">
    <text evidence="3">Probably deamidates glutamine residues to glutamate on methyl-accepting chemotaxis receptors (MCPs), playing an important role in chemotaxis.</text>
</comment>
<protein>
    <recommendedName>
        <fullName evidence="3">Probable chemoreceptor glutamine deamidase CheD</fullName>
        <ecNumber evidence="3">3.5.1.44</ecNumber>
    </recommendedName>
</protein>
<dbReference type="PANTHER" id="PTHR35147">
    <property type="entry name" value="CHEMORECEPTOR GLUTAMINE DEAMIDASE CHED-RELATED"/>
    <property type="match status" value="1"/>
</dbReference>
<sequence>MASSAIHSTEDNRHFNRFHHPQKNVDWVKVLPGGIYCTNRQEIICTGLGSCVAACIWDPEAKVGGMNHFLLPFDNYSQIDHWKPDEVASTASRYGCYAMELLINQLIKMGADRQRLRVKLFGGAQMLDLKIMIGQKNIDFITRYAKQEQLIVAAKDLGGCEPRKVMFDPLTGRAWLKRIPFSDAILLSNQEKRYATQLERETHNKQNDAELFE</sequence>
<evidence type="ECO:0000313" key="10">
    <source>
        <dbReference type="Proteomes" id="UP001140979"/>
    </source>
</evidence>
<keyword evidence="1 3" id="KW-0145">Chemotaxis</keyword>
<evidence type="ECO:0000313" key="4">
    <source>
        <dbReference type="EMBL" id="CAH8192638.1"/>
    </source>
</evidence>
<keyword evidence="11" id="KW-1185">Reference proteome</keyword>
<evidence type="ECO:0000313" key="5">
    <source>
        <dbReference type="EMBL" id="MDE1242854.1"/>
    </source>
</evidence>
<reference evidence="5 12" key="1">
    <citation type="submission" date="2022-02" db="EMBL/GenBank/DDBJ databases">
        <title>Emergence and expansion in Europe of a Vibrio aestuarianus clonal complex pathogenic for oysters.</title>
        <authorList>
            <person name="Mesnil A."/>
            <person name="Travers M.-A."/>
        </authorList>
    </citation>
    <scope>NUCLEOTIDE SEQUENCE</scope>
    <source>
        <strain evidence="7">151-ITT-15-cp-1</strain>
        <strain evidence="5">19_064_11T1</strain>
        <strain evidence="6">19_064_15T1</strain>
        <strain evidence="9 12">U17</strain>
        <strain evidence="8">U29</strain>
    </source>
</reference>
<evidence type="ECO:0000256" key="1">
    <source>
        <dbReference type="ARBA" id="ARBA00022500"/>
    </source>
</evidence>
<evidence type="ECO:0000313" key="7">
    <source>
        <dbReference type="EMBL" id="MDE1356778.1"/>
    </source>
</evidence>
<dbReference type="EMBL" id="JAKNAP010000012">
    <property type="protein sequence ID" value="MDE1356778.1"/>
    <property type="molecule type" value="Genomic_DNA"/>
</dbReference>
<accession>A0A9X4F1Y7</accession>
<dbReference type="EMBL" id="JAKNAX010000027">
    <property type="protein sequence ID" value="MDE1346965.1"/>
    <property type="molecule type" value="Genomic_DNA"/>
</dbReference>
<dbReference type="EMBL" id="CALYLK010000001">
    <property type="protein sequence ID" value="CAH8192638.1"/>
    <property type="molecule type" value="Genomic_DNA"/>
</dbReference>
<dbReference type="InterPro" id="IPR038592">
    <property type="entry name" value="CheD-like_sf"/>
</dbReference>
<dbReference type="Proteomes" id="UP001140978">
    <property type="component" value="Unassembled WGS sequence"/>
</dbReference>
<gene>
    <name evidence="3 4" type="primary">cheD</name>
    <name evidence="7" type="ORF">L9W73_05580</name>
    <name evidence="5" type="ORF">L9W94_11970</name>
    <name evidence="6" type="ORF">L9X51_11055</name>
    <name evidence="8" type="ORF">PYE51_19455</name>
    <name evidence="9" type="ORF">PYE67_18095</name>
    <name evidence="4" type="ORF">VAE063_1000353</name>
</gene>